<feature type="transmembrane region" description="Helical" evidence="6">
    <location>
        <begin position="117"/>
        <end position="144"/>
    </location>
</feature>
<proteinExistence type="predicted"/>
<evidence type="ECO:0000256" key="6">
    <source>
        <dbReference type="SAM" id="Phobius"/>
    </source>
</evidence>
<evidence type="ECO:0000256" key="5">
    <source>
        <dbReference type="ARBA" id="ARBA00023136"/>
    </source>
</evidence>
<evidence type="ECO:0000256" key="2">
    <source>
        <dbReference type="ARBA" id="ARBA00022475"/>
    </source>
</evidence>
<keyword evidence="3 6" id="KW-0812">Transmembrane</keyword>
<dbReference type="OrthoDB" id="9808136at2"/>
<dbReference type="Proteomes" id="UP000281955">
    <property type="component" value="Unassembled WGS sequence"/>
</dbReference>
<accession>A0A420XU71</accession>
<dbReference type="GO" id="GO:0022857">
    <property type="term" value="F:transmembrane transporter activity"/>
    <property type="evidence" value="ECO:0007669"/>
    <property type="project" value="InterPro"/>
</dbReference>
<evidence type="ECO:0000256" key="3">
    <source>
        <dbReference type="ARBA" id="ARBA00022692"/>
    </source>
</evidence>
<keyword evidence="4 6" id="KW-1133">Transmembrane helix</keyword>
<dbReference type="RefSeq" id="WP_121191988.1">
    <property type="nucleotide sequence ID" value="NZ_RBWV01000009.1"/>
</dbReference>
<protein>
    <submittedName>
        <fullName evidence="7">Ribose transport system permease protein</fullName>
    </submittedName>
</protein>
<comment type="caution">
    <text evidence="7">The sequence shown here is derived from an EMBL/GenBank/DDBJ whole genome shotgun (WGS) entry which is preliminary data.</text>
</comment>
<feature type="transmembrane region" description="Helical" evidence="6">
    <location>
        <begin position="42"/>
        <end position="58"/>
    </location>
</feature>
<dbReference type="InterPro" id="IPR001851">
    <property type="entry name" value="ABC_transp_permease"/>
</dbReference>
<feature type="transmembrane region" description="Helical" evidence="6">
    <location>
        <begin position="190"/>
        <end position="208"/>
    </location>
</feature>
<dbReference type="GO" id="GO:0005886">
    <property type="term" value="C:plasma membrane"/>
    <property type="evidence" value="ECO:0007669"/>
    <property type="project" value="UniProtKB-SubCell"/>
</dbReference>
<evidence type="ECO:0000313" key="7">
    <source>
        <dbReference type="EMBL" id="RKS80281.1"/>
    </source>
</evidence>
<keyword evidence="2" id="KW-1003">Cell membrane</keyword>
<reference evidence="7 8" key="1">
    <citation type="submission" date="2018-10" db="EMBL/GenBank/DDBJ databases">
        <title>Genomic Encyclopedia of Archaeal and Bacterial Type Strains, Phase II (KMG-II): from individual species to whole genera.</title>
        <authorList>
            <person name="Goeker M."/>
        </authorList>
    </citation>
    <scope>NUCLEOTIDE SEQUENCE [LARGE SCALE GENOMIC DNA]</scope>
    <source>
        <strain evidence="7 8">RP-AC37</strain>
    </source>
</reference>
<feature type="transmembrane region" description="Helical" evidence="6">
    <location>
        <begin position="239"/>
        <end position="258"/>
    </location>
</feature>
<gene>
    <name evidence="7" type="ORF">CLV35_0707</name>
</gene>
<dbReference type="PANTHER" id="PTHR32196">
    <property type="entry name" value="ABC TRANSPORTER PERMEASE PROTEIN YPHD-RELATED-RELATED"/>
    <property type="match status" value="1"/>
</dbReference>
<dbReference type="EMBL" id="RBWV01000009">
    <property type="protein sequence ID" value="RKS80281.1"/>
    <property type="molecule type" value="Genomic_DNA"/>
</dbReference>
<feature type="transmembrane region" description="Helical" evidence="6">
    <location>
        <begin position="293"/>
        <end position="310"/>
    </location>
</feature>
<name>A0A420XU71_9ACTN</name>
<dbReference type="CDD" id="cd06579">
    <property type="entry name" value="TM_PBP1_transp_AraH_like"/>
    <property type="match status" value="1"/>
</dbReference>
<organism evidence="7 8">
    <name type="scientific">Motilibacter peucedani</name>
    <dbReference type="NCBI Taxonomy" id="598650"/>
    <lineage>
        <taxon>Bacteria</taxon>
        <taxon>Bacillati</taxon>
        <taxon>Actinomycetota</taxon>
        <taxon>Actinomycetes</taxon>
        <taxon>Motilibacterales</taxon>
        <taxon>Motilibacteraceae</taxon>
        <taxon>Motilibacter</taxon>
    </lineage>
</organism>
<keyword evidence="8" id="KW-1185">Reference proteome</keyword>
<dbReference type="PANTHER" id="PTHR32196:SF63">
    <property type="entry name" value="INNER MEMBRANE ABC TRANSPORTER PERMEASE PROTEIN YJFF"/>
    <property type="match status" value="1"/>
</dbReference>
<evidence type="ECO:0000256" key="1">
    <source>
        <dbReference type="ARBA" id="ARBA00004651"/>
    </source>
</evidence>
<dbReference type="AlphaFoldDB" id="A0A420XU71"/>
<feature type="transmembrane region" description="Helical" evidence="6">
    <location>
        <begin position="264"/>
        <end position="286"/>
    </location>
</feature>
<evidence type="ECO:0000256" key="4">
    <source>
        <dbReference type="ARBA" id="ARBA00022989"/>
    </source>
</evidence>
<dbReference type="InParanoid" id="A0A420XU71"/>
<sequence length="345" mass="35105">MQSPGVGVEETGAGPAGASADAPTGLVLTRYEKYAEVAQRRGSLVVLVLTGIVASFAFDSFGSVDNLRNIALTSSFTAVVALGMTFVILTGGIDLSVGSVFALGGVLAAWGSEHSVLLALVLPLVVCGAIGLLNGVLITSFGMAPFIVTLTTLLAARGLDLALTTEGSVVHVVPSGSHFATMGQGSVLGLPWPVWIAIGLFALGTLLLQRTRFGQTVLAMGSNEDAARLMGLPVARTKMWVYVMSGLLAGFGGAMQAAQSSSGVPNIGVGFELTAISAVVIGGTLLTGGAGTTGGTLAGVLLLGVIANIINQLNLSNANWQPVVNGAFLVVVVVIQTYLTRRQRL</sequence>
<keyword evidence="5 6" id="KW-0472">Membrane</keyword>
<evidence type="ECO:0000313" key="8">
    <source>
        <dbReference type="Proteomes" id="UP000281955"/>
    </source>
</evidence>
<feature type="transmembrane region" description="Helical" evidence="6">
    <location>
        <begin position="322"/>
        <end position="339"/>
    </location>
</feature>
<feature type="transmembrane region" description="Helical" evidence="6">
    <location>
        <begin position="78"/>
        <end position="110"/>
    </location>
</feature>
<dbReference type="Pfam" id="PF02653">
    <property type="entry name" value="BPD_transp_2"/>
    <property type="match status" value="1"/>
</dbReference>
<comment type="subcellular location">
    <subcellularLocation>
        <location evidence="1">Cell membrane</location>
        <topology evidence="1">Multi-pass membrane protein</topology>
    </subcellularLocation>
</comment>